<evidence type="ECO:0000313" key="1">
    <source>
        <dbReference type="EMBL" id="KUP97305.1"/>
    </source>
</evidence>
<dbReference type="AlphaFoldDB" id="A0A147KJ23"/>
<organism evidence="1 2">
    <name type="scientific">Thermobifida cellulosilytica TB100</name>
    <dbReference type="NCBI Taxonomy" id="665004"/>
    <lineage>
        <taxon>Bacteria</taxon>
        <taxon>Bacillati</taxon>
        <taxon>Actinomycetota</taxon>
        <taxon>Actinomycetes</taxon>
        <taxon>Streptosporangiales</taxon>
        <taxon>Nocardiopsidaceae</taxon>
        <taxon>Thermobifida</taxon>
    </lineage>
</organism>
<dbReference type="RefSeq" id="WP_068758646.1">
    <property type="nucleotide sequence ID" value="NZ_KQ950188.1"/>
</dbReference>
<name>A0A147KJ23_THECS</name>
<accession>A0A147KJ23</accession>
<gene>
    <name evidence="1" type="ORF">AC529_07620</name>
</gene>
<keyword evidence="2" id="KW-1185">Reference proteome</keyword>
<protein>
    <submittedName>
        <fullName evidence="1">Uncharacterized protein</fullName>
    </submittedName>
</protein>
<dbReference type="Proteomes" id="UP000074382">
    <property type="component" value="Unassembled WGS sequence"/>
</dbReference>
<comment type="caution">
    <text evidence="1">The sequence shown here is derived from an EMBL/GenBank/DDBJ whole genome shotgun (WGS) entry which is preliminary data.</text>
</comment>
<proteinExistence type="predicted"/>
<dbReference type="EMBL" id="LGEM01000031">
    <property type="protein sequence ID" value="KUP97305.1"/>
    <property type="molecule type" value="Genomic_DNA"/>
</dbReference>
<sequence>MSETTNPLLKLLRKTYGEEWNIRRSQTLWIASTRKPDSEYAPTIIESDVERFVAQLEDPPARVHALPEPDGRGSLV</sequence>
<reference evidence="2" key="1">
    <citation type="journal article" date="2017" name="Acta Aliment.">
        <title>Plant polysaccharide degrading enzyme system of Thermpbifida cellulosilytica TB100 revealed by de novo genome project data.</title>
        <authorList>
            <person name="Toth A."/>
            <person name="Baka E."/>
            <person name="Luzics S."/>
            <person name="Bata-Vidacs I."/>
            <person name="Nagy I."/>
            <person name="Balint B."/>
            <person name="Herceg R."/>
            <person name="Olasz F."/>
            <person name="Wilk T."/>
            <person name="Nagy T."/>
            <person name="Kriszt B."/>
            <person name="Nagy I."/>
            <person name="Kukolya J."/>
        </authorList>
    </citation>
    <scope>NUCLEOTIDE SEQUENCE [LARGE SCALE GENOMIC DNA]</scope>
    <source>
        <strain evidence="2">TB100</strain>
    </source>
</reference>
<evidence type="ECO:0000313" key="2">
    <source>
        <dbReference type="Proteomes" id="UP000074382"/>
    </source>
</evidence>
<dbReference type="PATRIC" id="fig|665004.4.peg.4093"/>
<dbReference type="OrthoDB" id="3436657at2"/>